<evidence type="ECO:0000256" key="9">
    <source>
        <dbReference type="SAM" id="Phobius"/>
    </source>
</evidence>
<organism evidence="10">
    <name type="scientific">Drosicha corpulenta</name>
    <dbReference type="NCBI Taxonomy" id="535978"/>
    <lineage>
        <taxon>Eukaryota</taxon>
        <taxon>Metazoa</taxon>
        <taxon>Ecdysozoa</taxon>
        <taxon>Arthropoda</taxon>
        <taxon>Hexapoda</taxon>
        <taxon>Insecta</taxon>
        <taxon>Pterygota</taxon>
        <taxon>Neoptera</taxon>
        <taxon>Paraneoptera</taxon>
        <taxon>Hemiptera</taxon>
        <taxon>Sternorrhyncha</taxon>
        <taxon>Coccoidea</taxon>
        <taxon>Monophlebidae</taxon>
        <taxon>Drosicha</taxon>
    </lineage>
</organism>
<protein>
    <submittedName>
        <fullName evidence="10">Odorant receptor 20</fullName>
    </submittedName>
</protein>
<accession>A0A0U3SYL3</accession>
<evidence type="ECO:0000256" key="7">
    <source>
        <dbReference type="ARBA" id="ARBA00023170"/>
    </source>
</evidence>
<reference evidence="10" key="1">
    <citation type="submission" date="2015-11" db="EMBL/GenBank/DDBJ databases">
        <title>Identification of candidate chemosensory genes in the antennal transcriptome of Drosicha corpulenta (Kuwana).</title>
        <authorList>
            <person name="Zhang Y."/>
            <person name="Gao Q."/>
            <person name="Xie Y."/>
        </authorList>
    </citation>
    <scope>NUCLEOTIDE SEQUENCE</scope>
</reference>
<dbReference type="AlphaFoldDB" id="A0A0U3SYL3"/>
<dbReference type="EMBL" id="KU133810">
    <property type="protein sequence ID" value="ALV87635.1"/>
    <property type="molecule type" value="mRNA"/>
</dbReference>
<comment type="subcellular location">
    <subcellularLocation>
        <location evidence="1">Membrane</location>
        <topology evidence="1">Multi-pass membrane protein</topology>
    </subcellularLocation>
</comment>
<keyword evidence="7 10" id="KW-0675">Receptor</keyword>
<dbReference type="Pfam" id="PF02949">
    <property type="entry name" value="7tm_6"/>
    <property type="match status" value="1"/>
</dbReference>
<evidence type="ECO:0000256" key="1">
    <source>
        <dbReference type="ARBA" id="ARBA00004141"/>
    </source>
</evidence>
<dbReference type="GO" id="GO:0007165">
    <property type="term" value="P:signal transduction"/>
    <property type="evidence" value="ECO:0007669"/>
    <property type="project" value="UniProtKB-KW"/>
</dbReference>
<evidence type="ECO:0000256" key="5">
    <source>
        <dbReference type="ARBA" id="ARBA00022989"/>
    </source>
</evidence>
<dbReference type="InterPro" id="IPR004117">
    <property type="entry name" value="7tm6_olfct_rcpt"/>
</dbReference>
<evidence type="ECO:0000256" key="4">
    <source>
        <dbReference type="ARBA" id="ARBA00022725"/>
    </source>
</evidence>
<keyword evidence="4" id="KW-0552">Olfaction</keyword>
<keyword evidence="8" id="KW-0807">Transducer</keyword>
<feature type="transmembrane region" description="Helical" evidence="9">
    <location>
        <begin position="89"/>
        <end position="110"/>
    </location>
</feature>
<dbReference type="GO" id="GO:0016020">
    <property type="term" value="C:membrane"/>
    <property type="evidence" value="ECO:0007669"/>
    <property type="project" value="UniProtKB-SubCell"/>
</dbReference>
<evidence type="ECO:0000256" key="8">
    <source>
        <dbReference type="ARBA" id="ARBA00023224"/>
    </source>
</evidence>
<evidence type="ECO:0000256" key="3">
    <source>
        <dbReference type="ARBA" id="ARBA00022692"/>
    </source>
</evidence>
<keyword evidence="5 9" id="KW-1133">Transmembrane helix</keyword>
<evidence type="ECO:0000313" key="10">
    <source>
        <dbReference type="EMBL" id="ALV87635.1"/>
    </source>
</evidence>
<evidence type="ECO:0000256" key="6">
    <source>
        <dbReference type="ARBA" id="ARBA00023136"/>
    </source>
</evidence>
<evidence type="ECO:0000256" key="2">
    <source>
        <dbReference type="ARBA" id="ARBA00022606"/>
    </source>
</evidence>
<sequence>MNCYFLVTAGVSQYWNRSVQRFVGFFAALFYFSFFCRIGNNLLTLGEEFRNGLYNTKWYEYDIKCQKMVLLILTTSKLRDGITFGIRSAASYELLLTVLKASYTYLNLLLKSRKKIIESR</sequence>
<dbReference type="GO" id="GO:0005549">
    <property type="term" value="F:odorant binding"/>
    <property type="evidence" value="ECO:0007669"/>
    <property type="project" value="InterPro"/>
</dbReference>
<name>A0A0U3SYL3_9HEMI</name>
<dbReference type="GO" id="GO:0004984">
    <property type="term" value="F:olfactory receptor activity"/>
    <property type="evidence" value="ECO:0007669"/>
    <property type="project" value="InterPro"/>
</dbReference>
<keyword evidence="6 9" id="KW-0472">Membrane</keyword>
<feature type="transmembrane region" description="Helical" evidence="9">
    <location>
        <begin position="22"/>
        <end position="40"/>
    </location>
</feature>
<keyword evidence="3 9" id="KW-0812">Transmembrane</keyword>
<keyword evidence="2" id="KW-0716">Sensory transduction</keyword>
<proteinExistence type="evidence at transcript level"/>